<dbReference type="EMBL" id="CM047945">
    <property type="protein sequence ID" value="KAI9898489.1"/>
    <property type="molecule type" value="Genomic_DNA"/>
</dbReference>
<protein>
    <submittedName>
        <fullName evidence="1">Uncharacterized protein</fullName>
    </submittedName>
</protein>
<evidence type="ECO:0000313" key="2">
    <source>
        <dbReference type="Proteomes" id="UP001163324"/>
    </source>
</evidence>
<comment type="caution">
    <text evidence="1">The sequence shown here is derived from an EMBL/GenBank/DDBJ whole genome shotgun (WGS) entry which is preliminary data.</text>
</comment>
<evidence type="ECO:0000313" key="1">
    <source>
        <dbReference type="EMBL" id="KAI9898489.1"/>
    </source>
</evidence>
<name>A0ACC0UWK3_9HYPO</name>
<accession>A0ACC0UWK3</accession>
<keyword evidence="2" id="KW-1185">Reference proteome</keyword>
<proteinExistence type="predicted"/>
<sequence length="372" mass="39603">MATPRNTSPTPDGPGKWVISKFGGPEVLRWERFDFASAMRDDEVLVRIITAGIAGPDNIQRVGGYPSPRCREPGFTPGYDFVGEVVALGASSTVKGDGRYLAVGDRVAAMCTIGAHATHISLPPSELIRLEPTDDPVAVCALPLNYMTAYGMLRRSGVDLVPGLSILIGSASGGVGTAVAQLVAAFDMGITMIGTCSPSKFDFVRSLGVEPVDRRSPDLAARVRALTPGGKGVDVAYDAVGSRESLRQSHEATKRGTGSVVAIGAMSEIAADGSGLVNGGLDADAFFRDRMQPRMKYWGVDREYYHETRHLWLEDFGKVLDKVRAGELRPVIAGCYRLGQAVETNEELVSGANVKGKMIFVVDEALAAEKGI</sequence>
<dbReference type="Proteomes" id="UP001163324">
    <property type="component" value="Chromosome 6"/>
</dbReference>
<reference evidence="1" key="1">
    <citation type="submission" date="2022-10" db="EMBL/GenBank/DDBJ databases">
        <title>Complete Genome of Trichothecium roseum strain YXFP-22015, a Plant Pathogen Isolated from Citrus.</title>
        <authorList>
            <person name="Wang Y."/>
            <person name="Zhu L."/>
        </authorList>
    </citation>
    <scope>NUCLEOTIDE SEQUENCE</scope>
    <source>
        <strain evidence="1">YXFP-22015</strain>
    </source>
</reference>
<gene>
    <name evidence="1" type="ORF">N3K66_006849</name>
</gene>
<organism evidence="1 2">
    <name type="scientific">Trichothecium roseum</name>
    <dbReference type="NCBI Taxonomy" id="47278"/>
    <lineage>
        <taxon>Eukaryota</taxon>
        <taxon>Fungi</taxon>
        <taxon>Dikarya</taxon>
        <taxon>Ascomycota</taxon>
        <taxon>Pezizomycotina</taxon>
        <taxon>Sordariomycetes</taxon>
        <taxon>Hypocreomycetidae</taxon>
        <taxon>Hypocreales</taxon>
        <taxon>Hypocreales incertae sedis</taxon>
        <taxon>Trichothecium</taxon>
    </lineage>
</organism>